<name>A0A6H5H3R6_9HEMI</name>
<keyword evidence="3" id="KW-1185">Reference proteome</keyword>
<feature type="compositionally biased region" description="Low complexity" evidence="1">
    <location>
        <begin position="22"/>
        <end position="36"/>
    </location>
</feature>
<organism evidence="2 3">
    <name type="scientific">Nesidiocoris tenuis</name>
    <dbReference type="NCBI Taxonomy" id="355587"/>
    <lineage>
        <taxon>Eukaryota</taxon>
        <taxon>Metazoa</taxon>
        <taxon>Ecdysozoa</taxon>
        <taxon>Arthropoda</taxon>
        <taxon>Hexapoda</taxon>
        <taxon>Insecta</taxon>
        <taxon>Pterygota</taxon>
        <taxon>Neoptera</taxon>
        <taxon>Paraneoptera</taxon>
        <taxon>Hemiptera</taxon>
        <taxon>Heteroptera</taxon>
        <taxon>Panheteroptera</taxon>
        <taxon>Cimicomorpha</taxon>
        <taxon>Miridae</taxon>
        <taxon>Dicyphina</taxon>
        <taxon>Nesidiocoris</taxon>
    </lineage>
</organism>
<evidence type="ECO:0000256" key="1">
    <source>
        <dbReference type="SAM" id="MobiDB-lite"/>
    </source>
</evidence>
<reference evidence="2 3" key="1">
    <citation type="submission" date="2020-02" db="EMBL/GenBank/DDBJ databases">
        <authorList>
            <person name="Ferguson B K."/>
        </authorList>
    </citation>
    <scope>NUCLEOTIDE SEQUENCE [LARGE SCALE GENOMIC DNA]</scope>
</reference>
<evidence type="ECO:0000313" key="2">
    <source>
        <dbReference type="EMBL" id="CAB0010145.1"/>
    </source>
</evidence>
<gene>
    <name evidence="2" type="ORF">NTEN_LOCUS15205</name>
</gene>
<proteinExistence type="predicted"/>
<accession>A0A6H5H3R6</accession>
<dbReference type="AlphaFoldDB" id="A0A6H5H3R6"/>
<feature type="region of interest" description="Disordered" evidence="1">
    <location>
        <begin position="1"/>
        <end position="39"/>
    </location>
</feature>
<dbReference type="EMBL" id="CADCXU010022820">
    <property type="protein sequence ID" value="CAB0010145.1"/>
    <property type="molecule type" value="Genomic_DNA"/>
</dbReference>
<dbReference type="Proteomes" id="UP000479000">
    <property type="component" value="Unassembled WGS sequence"/>
</dbReference>
<feature type="non-terminal residue" evidence="2">
    <location>
        <position position="149"/>
    </location>
</feature>
<sequence length="149" mass="16719">MKYFPPPSPPPPPPPPNPPKFSNPVPSALRSSSSSSRTKPNNQITIIVFAARLSQEAKQTVVTVICLTSLPDGAIWLYRALQTDGPTLSTASTDCPATRSPLRTLRVHTFTRLELRKYGHPRFTSDKIRVHHLSSNRPTRRFRRDKLLI</sequence>
<feature type="compositionally biased region" description="Pro residues" evidence="1">
    <location>
        <begin position="1"/>
        <end position="21"/>
    </location>
</feature>
<evidence type="ECO:0000313" key="3">
    <source>
        <dbReference type="Proteomes" id="UP000479000"/>
    </source>
</evidence>
<protein>
    <submittedName>
        <fullName evidence="2">Uncharacterized protein</fullName>
    </submittedName>
</protein>